<proteinExistence type="predicted"/>
<gene>
    <name evidence="2" type="ORF">HH213_23760</name>
</gene>
<dbReference type="Pfam" id="PF13229">
    <property type="entry name" value="Beta_helix"/>
    <property type="match status" value="1"/>
</dbReference>
<dbReference type="Gene3D" id="2.160.20.10">
    <property type="entry name" value="Single-stranded right-handed beta-helix, Pectin lyase-like"/>
    <property type="match status" value="1"/>
</dbReference>
<sequence length="336" mass="36582">MKIDMFSCRSKLLLMALLLCAVWLLWPTEQLKSFLQPPVSTPNGFAFCSEVRPKFGPYQQAVIKEPGLHCVSVDFWQQRLADFAGHTGPTSDSNLISIIANDVTIEMSNHTIHSDGNSNGIVAQRIEQNDRSIPINIVIKNGVLDLRGAGTGVAILDQWSMNNINDQAPKNISGFRKSGIVLENLLIKTDNVGIKLEGDGNIIRNCIIESGGNSAVMLAGPNGKIINNIITLTEPMPPANGESGLLSQFDNLSDFRKNQRAAIALHRATNTVISGNRIQVKGTSRTYHNIYLTDASVSVHISDNTIVGSADIVTSTKGSTADIKSNVVEKHRNKQW</sequence>
<reference evidence="2 3" key="1">
    <citation type="submission" date="2020-04" db="EMBL/GenBank/DDBJ databases">
        <title>Genome sequencing of novel species.</title>
        <authorList>
            <person name="Heo J."/>
            <person name="Kim S.-J."/>
            <person name="Kim J.-S."/>
            <person name="Hong S.-B."/>
            <person name="Kwon S.-W."/>
        </authorList>
    </citation>
    <scope>NUCLEOTIDE SEQUENCE [LARGE SCALE GENOMIC DNA]</scope>
    <source>
        <strain evidence="2 3">AF9R3</strain>
    </source>
</reference>
<dbReference type="InterPro" id="IPR012334">
    <property type="entry name" value="Pectin_lyas_fold"/>
</dbReference>
<dbReference type="EMBL" id="CP051684">
    <property type="protein sequence ID" value="QJD92835.1"/>
    <property type="molecule type" value="Genomic_DNA"/>
</dbReference>
<dbReference type="SUPFAM" id="SSF51126">
    <property type="entry name" value="Pectin lyase-like"/>
    <property type="match status" value="1"/>
</dbReference>
<dbReference type="InterPro" id="IPR011050">
    <property type="entry name" value="Pectin_lyase_fold/virulence"/>
</dbReference>
<feature type="domain" description="Right handed beta helix" evidence="1">
    <location>
        <begin position="181"/>
        <end position="332"/>
    </location>
</feature>
<evidence type="ECO:0000313" key="2">
    <source>
        <dbReference type="EMBL" id="QJD92835.1"/>
    </source>
</evidence>
<keyword evidence="3" id="KW-1185">Reference proteome</keyword>
<organism evidence="2 3">
    <name type="scientific">Duganella dendranthematis</name>
    <dbReference type="NCBI Taxonomy" id="2728021"/>
    <lineage>
        <taxon>Bacteria</taxon>
        <taxon>Pseudomonadati</taxon>
        <taxon>Pseudomonadota</taxon>
        <taxon>Betaproteobacteria</taxon>
        <taxon>Burkholderiales</taxon>
        <taxon>Oxalobacteraceae</taxon>
        <taxon>Telluria group</taxon>
        <taxon>Duganella</taxon>
    </lineage>
</organism>
<accession>A0ABX6MFN9</accession>
<dbReference type="InterPro" id="IPR039448">
    <property type="entry name" value="Beta_helix"/>
</dbReference>
<protein>
    <recommendedName>
        <fullName evidence="1">Right handed beta helix domain-containing protein</fullName>
    </recommendedName>
</protein>
<evidence type="ECO:0000313" key="3">
    <source>
        <dbReference type="Proteomes" id="UP000503117"/>
    </source>
</evidence>
<name>A0ABX6MFN9_9BURK</name>
<evidence type="ECO:0000259" key="1">
    <source>
        <dbReference type="Pfam" id="PF13229"/>
    </source>
</evidence>
<dbReference type="RefSeq" id="WP_169113873.1">
    <property type="nucleotide sequence ID" value="NZ_CP051684.1"/>
</dbReference>
<dbReference type="Proteomes" id="UP000503117">
    <property type="component" value="Chromosome"/>
</dbReference>